<comment type="subcellular location">
    <subcellularLocation>
        <location evidence="2">Cell membrane</location>
    </subcellularLocation>
    <subcellularLocation>
        <location evidence="1">Membrane</location>
        <topology evidence="1">Single-pass membrane protein</topology>
    </subcellularLocation>
</comment>
<accession>A0A840VQK4</accession>
<dbReference type="Pfam" id="PF03717">
    <property type="entry name" value="PBP_dimer"/>
    <property type="match status" value="1"/>
</dbReference>
<dbReference type="GO" id="GO:0071555">
    <property type="term" value="P:cell wall organization"/>
    <property type="evidence" value="ECO:0007669"/>
    <property type="project" value="UniProtKB-KW"/>
</dbReference>
<evidence type="ECO:0000256" key="1">
    <source>
        <dbReference type="ARBA" id="ARBA00004167"/>
    </source>
</evidence>
<dbReference type="Gene3D" id="3.90.1310.10">
    <property type="entry name" value="Penicillin-binding protein 2a (Domain 2)"/>
    <property type="match status" value="1"/>
</dbReference>
<evidence type="ECO:0000256" key="4">
    <source>
        <dbReference type="ARBA" id="ARBA00022519"/>
    </source>
</evidence>
<feature type="compositionally biased region" description="Low complexity" evidence="14">
    <location>
        <begin position="609"/>
        <end position="627"/>
    </location>
</feature>
<evidence type="ECO:0000313" key="17">
    <source>
        <dbReference type="EMBL" id="MBB5373881.1"/>
    </source>
</evidence>
<evidence type="ECO:0000259" key="15">
    <source>
        <dbReference type="Pfam" id="PF00905"/>
    </source>
</evidence>
<dbReference type="GO" id="GO:0071972">
    <property type="term" value="F:peptidoglycan L,D-transpeptidase activity"/>
    <property type="evidence" value="ECO:0007669"/>
    <property type="project" value="TreeGrafter"/>
</dbReference>
<gene>
    <name evidence="17" type="ORF">HNP71_002148</name>
</gene>
<keyword evidence="11" id="KW-1133">Transmembrane helix</keyword>
<dbReference type="InterPro" id="IPR036138">
    <property type="entry name" value="PBP_dimer_sf"/>
</dbReference>
<keyword evidence="7" id="KW-0812">Transmembrane</keyword>
<evidence type="ECO:0000259" key="16">
    <source>
        <dbReference type="Pfam" id="PF03717"/>
    </source>
</evidence>
<dbReference type="Pfam" id="PF00905">
    <property type="entry name" value="Transpeptidase"/>
    <property type="match status" value="1"/>
</dbReference>
<organism evidence="17 18">
    <name type="scientific">Acidocella aromatica</name>
    <dbReference type="NCBI Taxonomy" id="1303579"/>
    <lineage>
        <taxon>Bacteria</taxon>
        <taxon>Pseudomonadati</taxon>
        <taxon>Pseudomonadota</taxon>
        <taxon>Alphaproteobacteria</taxon>
        <taxon>Acetobacterales</taxon>
        <taxon>Acidocellaceae</taxon>
        <taxon>Acidocella</taxon>
    </lineage>
</organism>
<dbReference type="NCBIfam" id="TIGR03423">
    <property type="entry name" value="pbp2_mrdA"/>
    <property type="match status" value="1"/>
</dbReference>
<evidence type="ECO:0000256" key="9">
    <source>
        <dbReference type="ARBA" id="ARBA00022960"/>
    </source>
</evidence>
<keyword evidence="13" id="KW-0961">Cell wall biogenesis/degradation</keyword>
<sequence>MRRAAKDRSAFSRRALLIGAGQGAVFAGIAGKLYNLQVTQHGKYALLAEQNSISERLVAPERGLITDRFGTILAGNQQHWRALFMQALAPEPQAVLENFYKLVPLSDDEKARITQDLQDRPGYIPVLLKDWLDWPDMAAIEVNTPNLPGIVVEAGASRIYPLGPTAAHVVGYVGRPNQNEAKTDPVLSLPGMRVGRTGAEDAQDGPLRGAPGFVQTETNVHGEVVREVAHDNGTPGQTVTLGLDAGLQNLAVQGLAGNAGAVVMLDATNGEILAMASTPAFDPALFDRGVPSATWAGWMADAKHPLQNKATSGLFAPGSTFKPTVALAAMKAGLLSADTILTCPGSFTLGNHVFWCDNHVAHGSINVTQALTVSCDVFFYQVALMAGIDKIADMAATLGLGTDLGADLPHVSPGLVPTLEWARSKNIHWAQGNTVVQGIGQGYTQLTPLALATMMARIATGTAVGPHITRRVGGVLQTGAAPTDWPALNVDDRDLATIRQAMFDVVNTPRGTAYASRLQLPNAQMAGKTGTAQVHNNSAAEKQKNFNDMTMAWEQRPNALFIGFAPYDNPRYAIAVVVEHGNFGAQAAAPIAQAMMTYAIQHDPSGRDTPLTQPLQSTTPALPVNNT</sequence>
<keyword evidence="4" id="KW-0997">Cell inner membrane</keyword>
<keyword evidence="8" id="KW-0378">Hydrolase</keyword>
<dbReference type="InterPro" id="IPR050515">
    <property type="entry name" value="Beta-lactam/transpept"/>
</dbReference>
<dbReference type="InterPro" id="IPR005311">
    <property type="entry name" value="PBP_dimer"/>
</dbReference>
<feature type="domain" description="Penicillin-binding protein transpeptidase" evidence="15">
    <location>
        <begin position="260"/>
        <end position="596"/>
    </location>
</feature>
<evidence type="ECO:0000256" key="5">
    <source>
        <dbReference type="ARBA" id="ARBA00022645"/>
    </source>
</evidence>
<dbReference type="InterPro" id="IPR001460">
    <property type="entry name" value="PCN-bd_Tpept"/>
</dbReference>
<keyword evidence="10" id="KW-0573">Peptidoglycan synthesis</keyword>
<keyword evidence="9" id="KW-0133">Cell shape</keyword>
<proteinExistence type="predicted"/>
<dbReference type="InterPro" id="IPR017790">
    <property type="entry name" value="Penicillin-binding_protein_2"/>
</dbReference>
<evidence type="ECO:0000256" key="13">
    <source>
        <dbReference type="ARBA" id="ARBA00023316"/>
    </source>
</evidence>
<dbReference type="GO" id="GO:0005886">
    <property type="term" value="C:plasma membrane"/>
    <property type="evidence" value="ECO:0007669"/>
    <property type="project" value="UniProtKB-SubCell"/>
</dbReference>
<keyword evidence="6" id="KW-0645">Protease</keyword>
<comment type="caution">
    <text evidence="17">The sequence shown here is derived from an EMBL/GenBank/DDBJ whole genome shotgun (WGS) entry which is preliminary data.</text>
</comment>
<feature type="domain" description="Penicillin-binding protein dimerisation" evidence="16">
    <location>
        <begin position="59"/>
        <end position="228"/>
    </location>
</feature>
<evidence type="ECO:0000256" key="12">
    <source>
        <dbReference type="ARBA" id="ARBA00023136"/>
    </source>
</evidence>
<dbReference type="PANTHER" id="PTHR30627:SF2">
    <property type="entry name" value="PEPTIDOGLYCAN D,D-TRANSPEPTIDASE MRDA"/>
    <property type="match status" value="1"/>
</dbReference>
<evidence type="ECO:0000256" key="8">
    <source>
        <dbReference type="ARBA" id="ARBA00022801"/>
    </source>
</evidence>
<dbReference type="PANTHER" id="PTHR30627">
    <property type="entry name" value="PEPTIDOGLYCAN D,D-TRANSPEPTIDASE"/>
    <property type="match status" value="1"/>
</dbReference>
<evidence type="ECO:0000256" key="3">
    <source>
        <dbReference type="ARBA" id="ARBA00022475"/>
    </source>
</evidence>
<evidence type="ECO:0000256" key="6">
    <source>
        <dbReference type="ARBA" id="ARBA00022670"/>
    </source>
</evidence>
<dbReference type="RefSeq" id="WP_183266897.1">
    <property type="nucleotide sequence ID" value="NZ_JACHFJ010000010.1"/>
</dbReference>
<protein>
    <submittedName>
        <fullName evidence="17">Penicillin-binding protein 2</fullName>
    </submittedName>
</protein>
<dbReference type="InterPro" id="IPR012338">
    <property type="entry name" value="Beta-lactam/transpept-like"/>
</dbReference>
<dbReference type="GO" id="GO:0009002">
    <property type="term" value="F:serine-type D-Ala-D-Ala carboxypeptidase activity"/>
    <property type="evidence" value="ECO:0007669"/>
    <property type="project" value="InterPro"/>
</dbReference>
<dbReference type="SUPFAM" id="SSF56519">
    <property type="entry name" value="Penicillin binding protein dimerisation domain"/>
    <property type="match status" value="1"/>
</dbReference>
<evidence type="ECO:0000256" key="7">
    <source>
        <dbReference type="ARBA" id="ARBA00022692"/>
    </source>
</evidence>
<keyword evidence="3" id="KW-1003">Cell membrane</keyword>
<dbReference type="GO" id="GO:0006508">
    <property type="term" value="P:proteolysis"/>
    <property type="evidence" value="ECO:0007669"/>
    <property type="project" value="UniProtKB-KW"/>
</dbReference>
<evidence type="ECO:0000256" key="2">
    <source>
        <dbReference type="ARBA" id="ARBA00004236"/>
    </source>
</evidence>
<dbReference type="SUPFAM" id="SSF56601">
    <property type="entry name" value="beta-lactamase/transpeptidase-like"/>
    <property type="match status" value="1"/>
</dbReference>
<evidence type="ECO:0000256" key="11">
    <source>
        <dbReference type="ARBA" id="ARBA00022989"/>
    </source>
</evidence>
<dbReference type="GO" id="GO:0008360">
    <property type="term" value="P:regulation of cell shape"/>
    <property type="evidence" value="ECO:0007669"/>
    <property type="project" value="UniProtKB-KW"/>
</dbReference>
<keyword evidence="18" id="KW-1185">Reference proteome</keyword>
<dbReference type="Proteomes" id="UP000553706">
    <property type="component" value="Unassembled WGS sequence"/>
</dbReference>
<dbReference type="GO" id="GO:0009252">
    <property type="term" value="P:peptidoglycan biosynthetic process"/>
    <property type="evidence" value="ECO:0007669"/>
    <property type="project" value="UniProtKB-KW"/>
</dbReference>
<feature type="region of interest" description="Disordered" evidence="14">
    <location>
        <begin position="602"/>
        <end position="627"/>
    </location>
</feature>
<evidence type="ECO:0000256" key="10">
    <source>
        <dbReference type="ARBA" id="ARBA00022984"/>
    </source>
</evidence>
<keyword evidence="5" id="KW-0121">Carboxypeptidase</keyword>
<dbReference type="AlphaFoldDB" id="A0A840VQK4"/>
<name>A0A840VQK4_9PROT</name>
<dbReference type="GO" id="GO:0008658">
    <property type="term" value="F:penicillin binding"/>
    <property type="evidence" value="ECO:0007669"/>
    <property type="project" value="InterPro"/>
</dbReference>
<keyword evidence="12" id="KW-0472">Membrane</keyword>
<evidence type="ECO:0000313" key="18">
    <source>
        <dbReference type="Proteomes" id="UP000553706"/>
    </source>
</evidence>
<evidence type="ECO:0000256" key="14">
    <source>
        <dbReference type="SAM" id="MobiDB-lite"/>
    </source>
</evidence>
<reference evidence="17 18" key="1">
    <citation type="submission" date="2020-08" db="EMBL/GenBank/DDBJ databases">
        <title>Genomic Encyclopedia of Type Strains, Phase IV (KMG-IV): sequencing the most valuable type-strain genomes for metagenomic binning, comparative biology and taxonomic classification.</title>
        <authorList>
            <person name="Goeker M."/>
        </authorList>
    </citation>
    <scope>NUCLEOTIDE SEQUENCE [LARGE SCALE GENOMIC DNA]</scope>
    <source>
        <strain evidence="17 18">DSM 27026</strain>
    </source>
</reference>
<dbReference type="EMBL" id="JACHFJ010000010">
    <property type="protein sequence ID" value="MBB5373881.1"/>
    <property type="molecule type" value="Genomic_DNA"/>
</dbReference>
<dbReference type="Gene3D" id="3.40.710.10">
    <property type="entry name" value="DD-peptidase/beta-lactamase superfamily"/>
    <property type="match status" value="1"/>
</dbReference>